<keyword evidence="4 7" id="KW-0812">Transmembrane</keyword>
<organism evidence="8 9">
    <name type="scientific">Calderihabitans maritimus</name>
    <dbReference type="NCBI Taxonomy" id="1246530"/>
    <lineage>
        <taxon>Bacteria</taxon>
        <taxon>Bacillati</taxon>
        <taxon>Bacillota</taxon>
        <taxon>Clostridia</taxon>
        <taxon>Neomoorellales</taxon>
        <taxon>Calderihabitantaceae</taxon>
        <taxon>Calderihabitans</taxon>
    </lineage>
</organism>
<evidence type="ECO:0000256" key="7">
    <source>
        <dbReference type="SAM" id="Phobius"/>
    </source>
</evidence>
<proteinExistence type="inferred from homology"/>
<feature type="transmembrane region" description="Helical" evidence="7">
    <location>
        <begin position="102"/>
        <end position="122"/>
    </location>
</feature>
<comment type="similarity">
    <text evidence="2">Belongs to the UPF0718 family.</text>
</comment>
<dbReference type="InterPro" id="IPR005524">
    <property type="entry name" value="DUF318"/>
</dbReference>
<comment type="subcellular location">
    <subcellularLocation>
        <location evidence="1">Cell membrane</location>
        <topology evidence="1">Multi-pass membrane protein</topology>
    </subcellularLocation>
</comment>
<keyword evidence="5 7" id="KW-1133">Transmembrane helix</keyword>
<accession>A0A1Z5HSQ3</accession>
<name>A0A1Z5HSQ3_9FIRM</name>
<evidence type="ECO:0000256" key="1">
    <source>
        <dbReference type="ARBA" id="ARBA00004651"/>
    </source>
</evidence>
<evidence type="ECO:0000313" key="9">
    <source>
        <dbReference type="Proteomes" id="UP000197032"/>
    </source>
</evidence>
<evidence type="ECO:0000256" key="3">
    <source>
        <dbReference type="ARBA" id="ARBA00022475"/>
    </source>
</evidence>
<dbReference type="Proteomes" id="UP000197032">
    <property type="component" value="Unassembled WGS sequence"/>
</dbReference>
<keyword evidence="6 7" id="KW-0472">Membrane</keyword>
<sequence>MNGTTIGMAVAVVVLAGLAYLRGGLVAVGQGIILGGQTLLSVSFLLVVAFATAGLIQALLSKEVVGRWMGKEAGWKGLLVGGIAGALIPGGPYVYYPLAATFLVSGADIGSVITFIVAKNLWTLSRLPMEIALVGIKITAVRYIVTFLFPILMGVLANMFFAGATVKIRHWIKEQMKQKEAGN</sequence>
<evidence type="ECO:0000256" key="2">
    <source>
        <dbReference type="ARBA" id="ARBA00006386"/>
    </source>
</evidence>
<dbReference type="RefSeq" id="WP_088553721.1">
    <property type="nucleotide sequence ID" value="NZ_BDGJ01000071.1"/>
</dbReference>
<evidence type="ECO:0000256" key="6">
    <source>
        <dbReference type="ARBA" id="ARBA00023136"/>
    </source>
</evidence>
<evidence type="ECO:0000256" key="5">
    <source>
        <dbReference type="ARBA" id="ARBA00022989"/>
    </source>
</evidence>
<reference evidence="9" key="1">
    <citation type="journal article" date="2017" name="Appl. Environ. Microbiol.">
        <title>Genomic analysis of Calderihabitans maritimus KKC1, a thermophilic hydrogenogenic carboxydotrophic bacterium isolated from marine sediment.</title>
        <authorList>
            <person name="Omae K."/>
            <person name="Yoneda Y."/>
            <person name="Fukuyama Y."/>
            <person name="Yoshida T."/>
            <person name="Sako Y."/>
        </authorList>
    </citation>
    <scope>NUCLEOTIDE SEQUENCE [LARGE SCALE GENOMIC DNA]</scope>
    <source>
        <strain evidence="9">KKC1</strain>
    </source>
</reference>
<feature type="transmembrane region" description="Helical" evidence="7">
    <location>
        <begin position="143"/>
        <end position="166"/>
    </location>
</feature>
<evidence type="ECO:0008006" key="10">
    <source>
        <dbReference type="Google" id="ProtNLM"/>
    </source>
</evidence>
<dbReference type="GO" id="GO:0005886">
    <property type="term" value="C:plasma membrane"/>
    <property type="evidence" value="ECO:0007669"/>
    <property type="project" value="UniProtKB-SubCell"/>
</dbReference>
<dbReference type="AlphaFoldDB" id="A0A1Z5HSQ3"/>
<evidence type="ECO:0000313" key="8">
    <source>
        <dbReference type="EMBL" id="GAW92345.1"/>
    </source>
</evidence>
<dbReference type="Pfam" id="PF03773">
    <property type="entry name" value="ArsP_1"/>
    <property type="match status" value="1"/>
</dbReference>
<dbReference type="EMBL" id="BDGJ01000071">
    <property type="protein sequence ID" value="GAW92345.1"/>
    <property type="molecule type" value="Genomic_DNA"/>
</dbReference>
<evidence type="ECO:0000256" key="4">
    <source>
        <dbReference type="ARBA" id="ARBA00022692"/>
    </source>
</evidence>
<keyword evidence="9" id="KW-1185">Reference proteome</keyword>
<comment type="caution">
    <text evidence="8">The sequence shown here is derived from an EMBL/GenBank/DDBJ whole genome shotgun (WGS) entry which is preliminary data.</text>
</comment>
<keyword evidence="3" id="KW-1003">Cell membrane</keyword>
<feature type="transmembrane region" description="Helical" evidence="7">
    <location>
        <begin position="73"/>
        <end position="96"/>
    </location>
</feature>
<gene>
    <name evidence="8" type="ORF">KKC1_15000</name>
</gene>
<dbReference type="OrthoDB" id="5465282at2"/>
<feature type="transmembrane region" description="Helical" evidence="7">
    <location>
        <begin position="39"/>
        <end position="61"/>
    </location>
</feature>
<protein>
    <recommendedName>
        <fullName evidence="10">Permease</fullName>
    </recommendedName>
</protein>